<evidence type="ECO:0000313" key="2">
    <source>
        <dbReference type="Proteomes" id="UP000198582"/>
    </source>
</evidence>
<evidence type="ECO:0008006" key="3">
    <source>
        <dbReference type="Google" id="ProtNLM"/>
    </source>
</evidence>
<protein>
    <recommendedName>
        <fullName evidence="3">ANTAR domain-containing protein</fullName>
    </recommendedName>
</protein>
<dbReference type="EMBL" id="FOEF01000029">
    <property type="protein sequence ID" value="SEP53666.1"/>
    <property type="molecule type" value="Genomic_DNA"/>
</dbReference>
<gene>
    <name evidence="1" type="ORF">SAMN04489732_129112</name>
</gene>
<sequence length="97" mass="9963">MSTYDFADPTRPSNTGKPSVIISHTAASATPTVQIQLAGFSSGQEKNLERIAVKLCAAAASGNAKTCNDLLARLGKAGLPDAEVDRARGILAAIHTA</sequence>
<reference evidence="1 2" key="1">
    <citation type="submission" date="2016-10" db="EMBL/GenBank/DDBJ databases">
        <authorList>
            <person name="de Groot N.N."/>
        </authorList>
    </citation>
    <scope>NUCLEOTIDE SEQUENCE [LARGE SCALE GENOMIC DNA]</scope>
    <source>
        <strain evidence="1 2">DSM 44993</strain>
    </source>
</reference>
<evidence type="ECO:0000313" key="1">
    <source>
        <dbReference type="EMBL" id="SEP53666.1"/>
    </source>
</evidence>
<name>A0A1H8YNC8_9PSEU</name>
<organism evidence="1 2">
    <name type="scientific">Amycolatopsis saalfeldensis</name>
    <dbReference type="NCBI Taxonomy" id="394193"/>
    <lineage>
        <taxon>Bacteria</taxon>
        <taxon>Bacillati</taxon>
        <taxon>Actinomycetota</taxon>
        <taxon>Actinomycetes</taxon>
        <taxon>Pseudonocardiales</taxon>
        <taxon>Pseudonocardiaceae</taxon>
        <taxon>Amycolatopsis</taxon>
    </lineage>
</organism>
<keyword evidence="2" id="KW-1185">Reference proteome</keyword>
<dbReference type="STRING" id="394193.SAMN04489732_129112"/>
<proteinExistence type="predicted"/>
<dbReference type="AlphaFoldDB" id="A0A1H8YNC8"/>
<accession>A0A1H8YNC8</accession>
<dbReference type="Proteomes" id="UP000198582">
    <property type="component" value="Unassembled WGS sequence"/>
</dbReference>
<dbReference type="RefSeq" id="WP_091628479.1">
    <property type="nucleotide sequence ID" value="NZ_FOEF01000029.1"/>
</dbReference>